<protein>
    <submittedName>
        <fullName evidence="2">Uncharacterized protein</fullName>
    </submittedName>
</protein>
<organism evidence="2 3">
    <name type="scientific">Thalassiosira oceanica</name>
    <name type="common">Marine diatom</name>
    <dbReference type="NCBI Taxonomy" id="159749"/>
    <lineage>
        <taxon>Eukaryota</taxon>
        <taxon>Sar</taxon>
        <taxon>Stramenopiles</taxon>
        <taxon>Ochrophyta</taxon>
        <taxon>Bacillariophyta</taxon>
        <taxon>Coscinodiscophyceae</taxon>
        <taxon>Thalassiosirophycidae</taxon>
        <taxon>Thalassiosirales</taxon>
        <taxon>Thalassiosiraceae</taxon>
        <taxon>Thalassiosira</taxon>
    </lineage>
</organism>
<evidence type="ECO:0000313" key="2">
    <source>
        <dbReference type="EMBL" id="EJK58457.1"/>
    </source>
</evidence>
<dbReference type="EMBL" id="AGNL01025163">
    <property type="protein sequence ID" value="EJK58457.1"/>
    <property type="molecule type" value="Genomic_DNA"/>
</dbReference>
<feature type="compositionally biased region" description="Basic and acidic residues" evidence="1">
    <location>
        <begin position="59"/>
        <end position="83"/>
    </location>
</feature>
<evidence type="ECO:0000256" key="1">
    <source>
        <dbReference type="SAM" id="MobiDB-lite"/>
    </source>
</evidence>
<sequence>AAQATDEDRHCAASTPRRPPQSHAHKRKEDRDRAEERVRRPQVGCASRAQSRARLGRAGTEEGRGDRRRQSAEPRRQNAERASHRAAHFLPASNYPDEIENLMEGRAKPALGAPHHVSYGLLRPMVIGRRQALKNILTTLNKLSGSPGSMRLLTF</sequence>
<evidence type="ECO:0000313" key="3">
    <source>
        <dbReference type="Proteomes" id="UP000266841"/>
    </source>
</evidence>
<feature type="region of interest" description="Disordered" evidence="1">
    <location>
        <begin position="1"/>
        <end position="93"/>
    </location>
</feature>
<feature type="compositionally biased region" description="Basic and acidic residues" evidence="1">
    <location>
        <begin position="1"/>
        <end position="11"/>
    </location>
</feature>
<feature type="non-terminal residue" evidence="2">
    <location>
        <position position="1"/>
    </location>
</feature>
<name>K0SIY4_THAOC</name>
<gene>
    <name evidence="2" type="ORF">THAOC_21412</name>
</gene>
<keyword evidence="3" id="KW-1185">Reference proteome</keyword>
<comment type="caution">
    <text evidence="2">The sequence shown here is derived from an EMBL/GenBank/DDBJ whole genome shotgun (WGS) entry which is preliminary data.</text>
</comment>
<dbReference type="Proteomes" id="UP000266841">
    <property type="component" value="Unassembled WGS sequence"/>
</dbReference>
<dbReference type="AlphaFoldDB" id="K0SIY4"/>
<accession>K0SIY4</accession>
<feature type="compositionally biased region" description="Basic and acidic residues" evidence="1">
    <location>
        <begin position="27"/>
        <end position="39"/>
    </location>
</feature>
<reference evidence="2 3" key="1">
    <citation type="journal article" date="2012" name="Genome Biol.">
        <title>Genome and low-iron response of an oceanic diatom adapted to chronic iron limitation.</title>
        <authorList>
            <person name="Lommer M."/>
            <person name="Specht M."/>
            <person name="Roy A.S."/>
            <person name="Kraemer L."/>
            <person name="Andreson R."/>
            <person name="Gutowska M.A."/>
            <person name="Wolf J."/>
            <person name="Bergner S.V."/>
            <person name="Schilhabel M.B."/>
            <person name="Klostermeier U.C."/>
            <person name="Beiko R.G."/>
            <person name="Rosenstiel P."/>
            <person name="Hippler M."/>
            <person name="Laroche J."/>
        </authorList>
    </citation>
    <scope>NUCLEOTIDE SEQUENCE [LARGE SCALE GENOMIC DNA]</scope>
    <source>
        <strain evidence="2 3">CCMP1005</strain>
    </source>
</reference>
<proteinExistence type="predicted"/>